<feature type="signal peptide" evidence="2">
    <location>
        <begin position="1"/>
        <end position="17"/>
    </location>
</feature>
<dbReference type="AlphaFoldDB" id="A0A1E3PUN9"/>
<organism evidence="3 4">
    <name type="scientific">Lipomyces starkeyi NRRL Y-11557</name>
    <dbReference type="NCBI Taxonomy" id="675824"/>
    <lineage>
        <taxon>Eukaryota</taxon>
        <taxon>Fungi</taxon>
        <taxon>Dikarya</taxon>
        <taxon>Ascomycota</taxon>
        <taxon>Saccharomycotina</taxon>
        <taxon>Lipomycetes</taxon>
        <taxon>Lipomycetales</taxon>
        <taxon>Lipomycetaceae</taxon>
        <taxon>Lipomyces</taxon>
    </lineage>
</organism>
<name>A0A1E3PUN9_LIPST</name>
<feature type="chain" id="PRO_5009133963" description="Secreted protein" evidence="2">
    <location>
        <begin position="18"/>
        <end position="89"/>
    </location>
</feature>
<sequence>MLIILRGNKCLVVLCLALSKSCKRIVPSFAKMQSILQYRRIGRAIDKQSDREAEQGNSHHAHQGQIQSYIPSAWPKSKTGLDDDIAPVY</sequence>
<evidence type="ECO:0000313" key="3">
    <source>
        <dbReference type="EMBL" id="ODQ69111.1"/>
    </source>
</evidence>
<protein>
    <recommendedName>
        <fullName evidence="5">Secreted protein</fullName>
    </recommendedName>
</protein>
<keyword evidence="2" id="KW-0732">Signal</keyword>
<proteinExistence type="predicted"/>
<dbReference type="Proteomes" id="UP000094385">
    <property type="component" value="Unassembled WGS sequence"/>
</dbReference>
<evidence type="ECO:0000256" key="1">
    <source>
        <dbReference type="SAM" id="MobiDB-lite"/>
    </source>
</evidence>
<dbReference type="EMBL" id="KV454305">
    <property type="protein sequence ID" value="ODQ69111.1"/>
    <property type="molecule type" value="Genomic_DNA"/>
</dbReference>
<accession>A0A1E3PUN9</accession>
<keyword evidence="4" id="KW-1185">Reference proteome</keyword>
<evidence type="ECO:0000256" key="2">
    <source>
        <dbReference type="SAM" id="SignalP"/>
    </source>
</evidence>
<evidence type="ECO:0000313" key="4">
    <source>
        <dbReference type="Proteomes" id="UP000094385"/>
    </source>
</evidence>
<feature type="region of interest" description="Disordered" evidence="1">
    <location>
        <begin position="46"/>
        <end position="89"/>
    </location>
</feature>
<reference evidence="3 4" key="1">
    <citation type="journal article" date="2016" name="Proc. Natl. Acad. Sci. U.S.A.">
        <title>Comparative genomics of biotechnologically important yeasts.</title>
        <authorList>
            <person name="Riley R."/>
            <person name="Haridas S."/>
            <person name="Wolfe K.H."/>
            <person name="Lopes M.R."/>
            <person name="Hittinger C.T."/>
            <person name="Goeker M."/>
            <person name="Salamov A.A."/>
            <person name="Wisecaver J.H."/>
            <person name="Long T.M."/>
            <person name="Calvey C.H."/>
            <person name="Aerts A.L."/>
            <person name="Barry K.W."/>
            <person name="Choi C."/>
            <person name="Clum A."/>
            <person name="Coughlan A.Y."/>
            <person name="Deshpande S."/>
            <person name="Douglass A.P."/>
            <person name="Hanson S.J."/>
            <person name="Klenk H.-P."/>
            <person name="LaButti K.M."/>
            <person name="Lapidus A."/>
            <person name="Lindquist E.A."/>
            <person name="Lipzen A.M."/>
            <person name="Meier-Kolthoff J.P."/>
            <person name="Ohm R.A."/>
            <person name="Otillar R.P."/>
            <person name="Pangilinan J.L."/>
            <person name="Peng Y."/>
            <person name="Rokas A."/>
            <person name="Rosa C.A."/>
            <person name="Scheuner C."/>
            <person name="Sibirny A.A."/>
            <person name="Slot J.C."/>
            <person name="Stielow J.B."/>
            <person name="Sun H."/>
            <person name="Kurtzman C.P."/>
            <person name="Blackwell M."/>
            <person name="Grigoriev I.V."/>
            <person name="Jeffries T.W."/>
        </authorList>
    </citation>
    <scope>NUCLEOTIDE SEQUENCE [LARGE SCALE GENOMIC DNA]</scope>
    <source>
        <strain evidence="3 4">NRRL Y-11557</strain>
    </source>
</reference>
<gene>
    <name evidence="3" type="ORF">LIPSTDRAFT_76337</name>
</gene>
<evidence type="ECO:0008006" key="5">
    <source>
        <dbReference type="Google" id="ProtNLM"/>
    </source>
</evidence>